<evidence type="ECO:0000313" key="2">
    <source>
        <dbReference type="Proteomes" id="UP001596201"/>
    </source>
</evidence>
<evidence type="ECO:0000313" key="1">
    <source>
        <dbReference type="EMBL" id="MFC5369033.1"/>
    </source>
</evidence>
<dbReference type="InterPro" id="IPR008257">
    <property type="entry name" value="Pept_M19"/>
</dbReference>
<dbReference type="EMBL" id="JBHSKX010000004">
    <property type="protein sequence ID" value="MFC5369033.1"/>
    <property type="molecule type" value="Genomic_DNA"/>
</dbReference>
<proteinExistence type="predicted"/>
<dbReference type="SUPFAM" id="SSF51556">
    <property type="entry name" value="Metallo-dependent hydrolases"/>
    <property type="match status" value="1"/>
</dbReference>
<sequence length="363" mass="39511">MDTEYHGASDWFDLTETEANRARDLHEEMRIVDGLVAGTYYLDDPGYRDHLREAGIVAGNLTVGGPDFDFEATAAGVADARRRLAANDDIYRLVESVEDIDHAAETDRTGIILGFQGGNWVGNDLSRLRTIAELGVRVVDLTYNRGNTLGDGCCEYRDAGLTMLGREAVAELNDLGIVIDVSHANDRTTSEIVERSTDPVIASHIGCRALAHSQGRAKTDEQLAAIADEGGVNCITPFPPVIKRDADTHEVLPATVHDVLDHVDHAVDVGGVESVAFGGDMSDRTLDQGSISQGSNLNVWRKTHPEVYGAGPTDRMDPYPDGLSRYTELHNLTHGLVARGYTDDEIRLIMGGNLLRVFESVWA</sequence>
<dbReference type="Gene3D" id="3.20.20.140">
    <property type="entry name" value="Metal-dependent hydrolases"/>
    <property type="match status" value="1"/>
</dbReference>
<dbReference type="PANTHER" id="PTHR10443:SF12">
    <property type="entry name" value="DIPEPTIDASE"/>
    <property type="match status" value="1"/>
</dbReference>
<dbReference type="Proteomes" id="UP001596201">
    <property type="component" value="Unassembled WGS sequence"/>
</dbReference>
<dbReference type="PANTHER" id="PTHR10443">
    <property type="entry name" value="MICROSOMAL DIPEPTIDASE"/>
    <property type="match status" value="1"/>
</dbReference>
<dbReference type="InterPro" id="IPR032466">
    <property type="entry name" value="Metal_Hydrolase"/>
</dbReference>
<gene>
    <name evidence="1" type="ORF">ACFPJ5_19065</name>
</gene>
<comment type="caution">
    <text evidence="1">The sequence shown here is derived from an EMBL/GenBank/DDBJ whole genome shotgun (WGS) entry which is preliminary data.</text>
</comment>
<reference evidence="1 2" key="1">
    <citation type="journal article" date="2019" name="Int. J. Syst. Evol. Microbiol.">
        <title>The Global Catalogue of Microorganisms (GCM) 10K type strain sequencing project: providing services to taxonomists for standard genome sequencing and annotation.</title>
        <authorList>
            <consortium name="The Broad Institute Genomics Platform"/>
            <consortium name="The Broad Institute Genome Sequencing Center for Infectious Disease"/>
            <person name="Wu L."/>
            <person name="Ma J."/>
        </authorList>
    </citation>
    <scope>NUCLEOTIDE SEQUENCE [LARGE SCALE GENOMIC DNA]</scope>
    <source>
        <strain evidence="1 2">CGMCC 1.12237</strain>
    </source>
</reference>
<keyword evidence="2" id="KW-1185">Reference proteome</keyword>
<dbReference type="RefSeq" id="WP_227231090.1">
    <property type="nucleotide sequence ID" value="NZ_JAJCVJ010000003.1"/>
</dbReference>
<dbReference type="Pfam" id="PF01244">
    <property type="entry name" value="Peptidase_M19"/>
    <property type="match status" value="1"/>
</dbReference>
<dbReference type="PROSITE" id="PS51365">
    <property type="entry name" value="RENAL_DIPEPTIDASE_2"/>
    <property type="match status" value="1"/>
</dbReference>
<organism evidence="1 2">
    <name type="scientific">Salinirubrum litoreum</name>
    <dbReference type="NCBI Taxonomy" id="1126234"/>
    <lineage>
        <taxon>Archaea</taxon>
        <taxon>Methanobacteriati</taxon>
        <taxon>Methanobacteriota</taxon>
        <taxon>Stenosarchaea group</taxon>
        <taxon>Halobacteria</taxon>
        <taxon>Halobacteriales</taxon>
        <taxon>Haloferacaceae</taxon>
        <taxon>Salinirubrum</taxon>
    </lineage>
</organism>
<accession>A0ABD5RGT7</accession>
<protein>
    <submittedName>
        <fullName evidence="1">Dipeptidase</fullName>
    </submittedName>
</protein>
<dbReference type="AlphaFoldDB" id="A0ABD5RGT7"/>
<name>A0ABD5RGT7_9EURY</name>